<feature type="coiled-coil region" evidence="1">
    <location>
        <begin position="24"/>
        <end position="98"/>
    </location>
</feature>
<dbReference type="AlphaFoldDB" id="X6MVU1"/>
<dbReference type="Proteomes" id="UP000023152">
    <property type="component" value="Unassembled WGS sequence"/>
</dbReference>
<feature type="region of interest" description="Disordered" evidence="2">
    <location>
        <begin position="170"/>
        <end position="215"/>
    </location>
</feature>
<comment type="caution">
    <text evidence="4">The sequence shown here is derived from an EMBL/GenBank/DDBJ whole genome shotgun (WGS) entry which is preliminary data.</text>
</comment>
<feature type="transmembrane region" description="Helical" evidence="3">
    <location>
        <begin position="282"/>
        <end position="301"/>
    </location>
</feature>
<keyword evidence="3" id="KW-0812">Transmembrane</keyword>
<evidence type="ECO:0000256" key="3">
    <source>
        <dbReference type="SAM" id="Phobius"/>
    </source>
</evidence>
<accession>X6MVU1</accession>
<organism evidence="4 5">
    <name type="scientific">Reticulomyxa filosa</name>
    <dbReference type="NCBI Taxonomy" id="46433"/>
    <lineage>
        <taxon>Eukaryota</taxon>
        <taxon>Sar</taxon>
        <taxon>Rhizaria</taxon>
        <taxon>Retaria</taxon>
        <taxon>Foraminifera</taxon>
        <taxon>Monothalamids</taxon>
        <taxon>Reticulomyxidae</taxon>
        <taxon>Reticulomyxa</taxon>
    </lineage>
</organism>
<reference evidence="4 5" key="1">
    <citation type="journal article" date="2013" name="Curr. Biol.">
        <title>The Genome of the Foraminiferan Reticulomyxa filosa.</title>
        <authorList>
            <person name="Glockner G."/>
            <person name="Hulsmann N."/>
            <person name="Schleicher M."/>
            <person name="Noegel A.A."/>
            <person name="Eichinger L."/>
            <person name="Gallinger C."/>
            <person name="Pawlowski J."/>
            <person name="Sierra R."/>
            <person name="Euteneuer U."/>
            <person name="Pillet L."/>
            <person name="Moustafa A."/>
            <person name="Platzer M."/>
            <person name="Groth M."/>
            <person name="Szafranski K."/>
            <person name="Schliwa M."/>
        </authorList>
    </citation>
    <scope>NUCLEOTIDE SEQUENCE [LARGE SCALE GENOMIC DNA]</scope>
</reference>
<sequence>LQKLKMNVHRRWPAERMGRIARQMEKLTKEKLVLIREIKTLRAQAEKQTKEWEEEKSALKALHLDEMTCKQKEMDMQLQLKQDELKQLQLQLQTQKDHFQYVHDLNNRYFTDVLHKLESFNFTLDNCAIEKLQMNTPGMTDVERRFKSNHILKQLLETLEENLKHEHVQFETSTSPTSNSDSNANFNYNETKENTEGSTNGLSNTNDTSKKTEPRNTLIQKLYRTGLELLCDKAVGIKKENDLFIKLHNIVLFLSLFYFFKCISFTAILFINTGEKETQTYINSSSNFFPFSMFAYVLICIKHRKTRKIAKESNGD</sequence>
<evidence type="ECO:0000256" key="2">
    <source>
        <dbReference type="SAM" id="MobiDB-lite"/>
    </source>
</evidence>
<protein>
    <submittedName>
        <fullName evidence="4">Uncharacterized protein</fullName>
    </submittedName>
</protein>
<feature type="compositionally biased region" description="Low complexity" evidence="2">
    <location>
        <begin position="172"/>
        <end position="185"/>
    </location>
</feature>
<feature type="compositionally biased region" description="Polar residues" evidence="2">
    <location>
        <begin position="196"/>
        <end position="207"/>
    </location>
</feature>
<keyword evidence="1" id="KW-0175">Coiled coil</keyword>
<evidence type="ECO:0000313" key="4">
    <source>
        <dbReference type="EMBL" id="ETO17220.1"/>
    </source>
</evidence>
<proteinExistence type="predicted"/>
<dbReference type="EMBL" id="ASPP01017081">
    <property type="protein sequence ID" value="ETO17220.1"/>
    <property type="molecule type" value="Genomic_DNA"/>
</dbReference>
<keyword evidence="3" id="KW-0472">Membrane</keyword>
<evidence type="ECO:0000256" key="1">
    <source>
        <dbReference type="SAM" id="Coils"/>
    </source>
</evidence>
<gene>
    <name evidence="4" type="ORF">RFI_20112</name>
</gene>
<keyword evidence="3" id="KW-1133">Transmembrane helix</keyword>
<feature type="non-terminal residue" evidence="4">
    <location>
        <position position="1"/>
    </location>
</feature>
<name>X6MVU1_RETFI</name>
<feature type="transmembrane region" description="Helical" evidence="3">
    <location>
        <begin position="247"/>
        <end position="270"/>
    </location>
</feature>
<evidence type="ECO:0000313" key="5">
    <source>
        <dbReference type="Proteomes" id="UP000023152"/>
    </source>
</evidence>
<keyword evidence="5" id="KW-1185">Reference proteome</keyword>